<protein>
    <recommendedName>
        <fullName evidence="1">Stage 0 sporulation protein A homolog</fullName>
    </recommendedName>
</protein>
<dbReference type="GO" id="GO:0003700">
    <property type="term" value="F:DNA-binding transcription factor activity"/>
    <property type="evidence" value="ECO:0007669"/>
    <property type="project" value="InterPro"/>
</dbReference>
<dbReference type="PROSITE" id="PS00041">
    <property type="entry name" value="HTH_ARAC_FAMILY_1"/>
    <property type="match status" value="1"/>
</dbReference>
<dbReference type="Proteomes" id="UP000053433">
    <property type="component" value="Unassembled WGS sequence"/>
</dbReference>
<dbReference type="AlphaFoldDB" id="A0A0W7TM29"/>
<feature type="modified residue" description="4-aspartylphosphate" evidence="6">
    <location>
        <position position="55"/>
    </location>
</feature>
<feature type="domain" description="Response regulatory" evidence="8">
    <location>
        <begin position="3"/>
        <end position="120"/>
    </location>
</feature>
<comment type="function">
    <text evidence="5">May play the central regulatory role in sporulation. It may be an element of the effector pathway responsible for the activation of sporulation genes in response to nutritional stress. Spo0A may act in concert with spo0H (a sigma factor) to control the expression of some genes that are critical to the sporulation process.</text>
</comment>
<dbReference type="PANTHER" id="PTHR43280:SF28">
    <property type="entry name" value="HTH-TYPE TRANSCRIPTIONAL ACTIVATOR RHAS"/>
    <property type="match status" value="1"/>
</dbReference>
<dbReference type="Pfam" id="PF12833">
    <property type="entry name" value="HTH_18"/>
    <property type="match status" value="1"/>
</dbReference>
<comment type="caution">
    <text evidence="9">The sequence shown here is derived from an EMBL/GenBank/DDBJ whole genome shotgun (WGS) entry which is preliminary data.</text>
</comment>
<dbReference type="SUPFAM" id="SSF46689">
    <property type="entry name" value="Homeodomain-like"/>
    <property type="match status" value="2"/>
</dbReference>
<dbReference type="PROSITE" id="PS01124">
    <property type="entry name" value="HTH_ARAC_FAMILY_2"/>
    <property type="match status" value="1"/>
</dbReference>
<dbReference type="InterPro" id="IPR011006">
    <property type="entry name" value="CheY-like_superfamily"/>
</dbReference>
<dbReference type="SUPFAM" id="SSF52172">
    <property type="entry name" value="CheY-like"/>
    <property type="match status" value="1"/>
</dbReference>
<keyword evidence="4" id="KW-0804">Transcription</keyword>
<evidence type="ECO:0000313" key="10">
    <source>
        <dbReference type="Proteomes" id="UP000053433"/>
    </source>
</evidence>
<dbReference type="GO" id="GO:0000160">
    <property type="term" value="P:phosphorelay signal transduction system"/>
    <property type="evidence" value="ECO:0007669"/>
    <property type="project" value="InterPro"/>
</dbReference>
<dbReference type="PANTHER" id="PTHR43280">
    <property type="entry name" value="ARAC-FAMILY TRANSCRIPTIONAL REGULATOR"/>
    <property type="match status" value="1"/>
</dbReference>
<evidence type="ECO:0000256" key="2">
    <source>
        <dbReference type="ARBA" id="ARBA00023015"/>
    </source>
</evidence>
<dbReference type="InterPro" id="IPR018060">
    <property type="entry name" value="HTH_AraC"/>
</dbReference>
<evidence type="ECO:0000256" key="4">
    <source>
        <dbReference type="ARBA" id="ARBA00023163"/>
    </source>
</evidence>
<evidence type="ECO:0000256" key="3">
    <source>
        <dbReference type="ARBA" id="ARBA00023125"/>
    </source>
</evidence>
<evidence type="ECO:0000256" key="1">
    <source>
        <dbReference type="ARBA" id="ARBA00018672"/>
    </source>
</evidence>
<dbReference type="RefSeq" id="WP_058723852.1">
    <property type="nucleotide sequence ID" value="NZ_LMUA01000037.1"/>
</dbReference>
<feature type="domain" description="HTH araC/xylS-type" evidence="7">
    <location>
        <begin position="432"/>
        <end position="530"/>
    </location>
</feature>
<dbReference type="SMART" id="SM00342">
    <property type="entry name" value="HTH_ARAC"/>
    <property type="match status" value="1"/>
</dbReference>
<evidence type="ECO:0000256" key="5">
    <source>
        <dbReference type="ARBA" id="ARBA00024867"/>
    </source>
</evidence>
<gene>
    <name evidence="9" type="ORF">ASJ35_16740</name>
</gene>
<keyword evidence="3" id="KW-0238">DNA-binding</keyword>
<evidence type="ECO:0000259" key="7">
    <source>
        <dbReference type="PROSITE" id="PS01124"/>
    </source>
</evidence>
<keyword evidence="6" id="KW-0597">Phosphoprotein</keyword>
<evidence type="ECO:0000256" key="6">
    <source>
        <dbReference type="PROSITE-ProRule" id="PRU00169"/>
    </source>
</evidence>
<name>A0A0W7TM29_9FIRM</name>
<evidence type="ECO:0000259" key="8">
    <source>
        <dbReference type="PROSITE" id="PS50110"/>
    </source>
</evidence>
<evidence type="ECO:0000313" key="9">
    <source>
        <dbReference type="EMBL" id="KUE74905.1"/>
    </source>
</evidence>
<dbReference type="Pfam" id="PF00072">
    <property type="entry name" value="Response_reg"/>
    <property type="match status" value="1"/>
</dbReference>
<dbReference type="Gene3D" id="3.40.50.2300">
    <property type="match status" value="1"/>
</dbReference>
<dbReference type="CDD" id="cd17536">
    <property type="entry name" value="REC_YesN-like"/>
    <property type="match status" value="1"/>
</dbReference>
<dbReference type="InterPro" id="IPR018062">
    <property type="entry name" value="HTH_AraC-typ_CS"/>
</dbReference>
<sequence length="542" mass="62578">MMNLLLVDDQTSVLEGMLNGVDFESLGYTKVYTAVNAADAIKICEENSIMVLVTDIEMPGQSGIELNEYLSHRFPSIIRIVMTSHSKISYAQSSLRLGCFDFIMQPSPYEAIAQILKRATEAWNLNFNNRRLIEYGALFKSNSNEFLAKAVENLYVGTNDEVEESMELLNKAGYSFTMDSLIHLFWVDVHTYTRKEPDYPSQRYLIRTLNDFVPILVDTDSQNYFIVMTPFRMFSIFIIDSNRNLLSVEKERINKFFLSLQQKFGNESLTLYFSNPVKYRNILEEIHCANKCIGNNVSGKPGIFNTSAAKSPDVPTDASKSINYKYWDSMLRSGQYSMLKNDIQLHLDRNILDKPNSLELLRRTHQHIVNLFLIYFYENNIEVSSIFSKDFTYQDCMDSFSNINAVMQTVDFLIGVSKNSKKAERTEDDYVSRVKNYIINHYNSELSVKEIANSVHLNPEYLTRIFKKETGIPLKDYIIECRISTAKDLLVNSSLSVSTIASEVGYHNFSYFAYLFKKLEQVTPREYRNRFGTQSSQERLQD</sequence>
<dbReference type="GO" id="GO:0043565">
    <property type="term" value="F:sequence-specific DNA binding"/>
    <property type="evidence" value="ECO:0007669"/>
    <property type="project" value="InterPro"/>
</dbReference>
<proteinExistence type="predicted"/>
<dbReference type="Gene3D" id="1.10.10.60">
    <property type="entry name" value="Homeodomain-like"/>
    <property type="match status" value="2"/>
</dbReference>
<dbReference type="InterPro" id="IPR001789">
    <property type="entry name" value="Sig_transdc_resp-reg_receiver"/>
</dbReference>
<dbReference type="SMART" id="SM00448">
    <property type="entry name" value="REC"/>
    <property type="match status" value="1"/>
</dbReference>
<dbReference type="InterPro" id="IPR009057">
    <property type="entry name" value="Homeodomain-like_sf"/>
</dbReference>
<dbReference type="EMBL" id="LMUA01000037">
    <property type="protein sequence ID" value="KUE74905.1"/>
    <property type="molecule type" value="Genomic_DNA"/>
</dbReference>
<keyword evidence="2" id="KW-0805">Transcription regulation</keyword>
<accession>A0A0W7TM29</accession>
<reference evidence="9 10" key="1">
    <citation type="submission" date="2015-10" db="EMBL/GenBank/DDBJ databases">
        <title>A novel member of the family Ruminococcaceae isolated from human faeces.</title>
        <authorList>
            <person name="Shkoporov A.N."/>
            <person name="Chaplin A.V."/>
            <person name="Motuzova O.V."/>
            <person name="Kafarskaia L.I."/>
            <person name="Efimov B.A."/>
        </authorList>
    </citation>
    <scope>NUCLEOTIDE SEQUENCE [LARGE SCALE GENOMIC DNA]</scope>
    <source>
        <strain evidence="9 10">668</strain>
    </source>
</reference>
<dbReference type="PROSITE" id="PS50110">
    <property type="entry name" value="RESPONSE_REGULATORY"/>
    <property type="match status" value="1"/>
</dbReference>
<organism evidence="9 10">
    <name type="scientific">Ruthenibacterium lactatiformans</name>
    <dbReference type="NCBI Taxonomy" id="1550024"/>
    <lineage>
        <taxon>Bacteria</taxon>
        <taxon>Bacillati</taxon>
        <taxon>Bacillota</taxon>
        <taxon>Clostridia</taxon>
        <taxon>Eubacteriales</taxon>
        <taxon>Oscillospiraceae</taxon>
        <taxon>Ruthenibacterium</taxon>
    </lineage>
</organism>